<dbReference type="PANTHER" id="PTHR47074:SF21">
    <property type="entry name" value="RNASE H TYPE-1 DOMAIN-CONTAINING PROTEIN"/>
    <property type="match status" value="1"/>
</dbReference>
<evidence type="ECO:0000259" key="2">
    <source>
        <dbReference type="Pfam" id="PF13966"/>
    </source>
</evidence>
<dbReference type="InterPro" id="IPR002156">
    <property type="entry name" value="RNaseH_domain"/>
</dbReference>
<dbReference type="Pfam" id="PF13966">
    <property type="entry name" value="zf-RVT"/>
    <property type="match status" value="1"/>
</dbReference>
<sequence>MKAKSMDDAATSSIPSSKIYNNLWNTKVPSKIKLFGWRVIHNSIAVRGALAKRCMKVDSNFSCFGETEESLIHALAQFHEAHIVWYVSPLRLDIPCSSSLSFCEWYYSLVTNFKEKTRWDLFWCILWGKWLKRNAFVFEKRKIEIVDVMLKAYGLVGEFAKANEKRGVVGNSDQIIQTWSPPRLGFYKVNADATCFNANVVGLRVVMRDSIRDVMAATCCTMKGEFKIVVAGALAARHALTIAMESGLLQILLEMDTSILCHKLKNNIRETSTLGSIVSDILYLGSLCSSIEFSHVGKQ</sequence>
<dbReference type="InterPro" id="IPR052929">
    <property type="entry name" value="RNase_H-like_EbsB-rel"/>
</dbReference>
<gene>
    <name evidence="3" type="primary">LOC110695267</name>
</gene>
<reference evidence="3" key="1">
    <citation type="journal article" date="2017" name="Nature">
        <title>The genome of Chenopodium quinoa.</title>
        <authorList>
            <person name="Jarvis D.E."/>
            <person name="Ho Y.S."/>
            <person name="Lightfoot D.J."/>
            <person name="Schmoeckel S.M."/>
            <person name="Li B."/>
            <person name="Borm T.J.A."/>
            <person name="Ohyanagi H."/>
            <person name="Mineta K."/>
            <person name="Michell C.T."/>
            <person name="Saber N."/>
            <person name="Kharbatia N.M."/>
            <person name="Rupper R.R."/>
            <person name="Sharp A.R."/>
            <person name="Dally N."/>
            <person name="Boughton B.A."/>
            <person name="Woo Y.H."/>
            <person name="Gao G."/>
            <person name="Schijlen E.G.W.M."/>
            <person name="Guo X."/>
            <person name="Momin A.A."/>
            <person name="Negrao S."/>
            <person name="Al-Babili S."/>
            <person name="Gehring C."/>
            <person name="Roessner U."/>
            <person name="Jung C."/>
            <person name="Murphy K."/>
            <person name="Arold S.T."/>
            <person name="Gojobori T."/>
            <person name="van der Linden C.G."/>
            <person name="van Loo E.N."/>
            <person name="Jellen E.N."/>
            <person name="Maughan P.J."/>
            <person name="Tester M."/>
        </authorList>
    </citation>
    <scope>NUCLEOTIDE SEQUENCE [LARGE SCALE GENOMIC DNA]</scope>
    <source>
        <strain evidence="3">cv. PI 614886</strain>
    </source>
</reference>
<evidence type="ECO:0000259" key="1">
    <source>
        <dbReference type="Pfam" id="PF13456"/>
    </source>
</evidence>
<feature type="domain" description="Reverse transcriptase zinc-binding" evidence="2">
    <location>
        <begin position="12"/>
        <end position="85"/>
    </location>
</feature>
<dbReference type="Pfam" id="PF13456">
    <property type="entry name" value="RVT_3"/>
    <property type="match status" value="1"/>
</dbReference>
<dbReference type="AlphaFoldDB" id="A0A803MR96"/>
<dbReference type="Gramene" id="AUR62033797-RA">
    <property type="protein sequence ID" value="AUR62033797-RA:cds"/>
    <property type="gene ID" value="AUR62033797"/>
</dbReference>
<evidence type="ECO:0000313" key="3">
    <source>
        <dbReference type="EnsemblPlants" id="AUR62033797-RA:cds"/>
    </source>
</evidence>
<dbReference type="GO" id="GO:0003676">
    <property type="term" value="F:nucleic acid binding"/>
    <property type="evidence" value="ECO:0007669"/>
    <property type="project" value="InterPro"/>
</dbReference>
<accession>A0A803MR96</accession>
<dbReference type="Proteomes" id="UP000596660">
    <property type="component" value="Unplaced"/>
</dbReference>
<keyword evidence="4" id="KW-1185">Reference proteome</keyword>
<name>A0A803MR96_CHEQI</name>
<organism evidence="3 4">
    <name type="scientific">Chenopodium quinoa</name>
    <name type="common">Quinoa</name>
    <dbReference type="NCBI Taxonomy" id="63459"/>
    <lineage>
        <taxon>Eukaryota</taxon>
        <taxon>Viridiplantae</taxon>
        <taxon>Streptophyta</taxon>
        <taxon>Embryophyta</taxon>
        <taxon>Tracheophyta</taxon>
        <taxon>Spermatophyta</taxon>
        <taxon>Magnoliopsida</taxon>
        <taxon>eudicotyledons</taxon>
        <taxon>Gunneridae</taxon>
        <taxon>Pentapetalae</taxon>
        <taxon>Caryophyllales</taxon>
        <taxon>Chenopodiaceae</taxon>
        <taxon>Chenopodioideae</taxon>
        <taxon>Atripliceae</taxon>
        <taxon>Chenopodium</taxon>
    </lineage>
</organism>
<feature type="domain" description="RNase H type-1" evidence="1">
    <location>
        <begin position="190"/>
        <end position="296"/>
    </location>
</feature>
<dbReference type="InterPro" id="IPR026960">
    <property type="entry name" value="RVT-Znf"/>
</dbReference>
<evidence type="ECO:0008006" key="5">
    <source>
        <dbReference type="Google" id="ProtNLM"/>
    </source>
</evidence>
<protein>
    <recommendedName>
        <fullName evidence="5">RNase H type-1 domain-containing protein</fullName>
    </recommendedName>
</protein>
<evidence type="ECO:0000313" key="4">
    <source>
        <dbReference type="Proteomes" id="UP000596660"/>
    </source>
</evidence>
<dbReference type="OMA" id="IAHEARC"/>
<proteinExistence type="predicted"/>
<dbReference type="EnsemblPlants" id="AUR62033797-RA">
    <property type="protein sequence ID" value="AUR62033797-RA:cds"/>
    <property type="gene ID" value="AUR62033797"/>
</dbReference>
<dbReference type="GO" id="GO:0004523">
    <property type="term" value="F:RNA-DNA hybrid ribonuclease activity"/>
    <property type="evidence" value="ECO:0007669"/>
    <property type="project" value="InterPro"/>
</dbReference>
<dbReference type="PANTHER" id="PTHR47074">
    <property type="entry name" value="BNAC02G40300D PROTEIN"/>
    <property type="match status" value="1"/>
</dbReference>
<reference evidence="3" key="2">
    <citation type="submission" date="2021-03" db="UniProtKB">
        <authorList>
            <consortium name="EnsemblPlants"/>
        </authorList>
    </citation>
    <scope>IDENTIFICATION</scope>
</reference>